<dbReference type="Proteomes" id="UP001521785">
    <property type="component" value="Unassembled WGS sequence"/>
</dbReference>
<evidence type="ECO:0000313" key="3">
    <source>
        <dbReference type="Proteomes" id="UP001521785"/>
    </source>
</evidence>
<reference evidence="2 3" key="1">
    <citation type="submission" date="2024-02" db="EMBL/GenBank/DDBJ databases">
        <title>De novo assembly and annotation of 12 fungi associated with fruit tree decline syndrome in Ontario, Canada.</title>
        <authorList>
            <person name="Sulman M."/>
            <person name="Ellouze W."/>
            <person name="Ilyukhin E."/>
        </authorList>
    </citation>
    <scope>NUCLEOTIDE SEQUENCE [LARGE SCALE GENOMIC DNA]</scope>
    <source>
        <strain evidence="2 3">M42-189</strain>
    </source>
</reference>
<evidence type="ECO:0000256" key="1">
    <source>
        <dbReference type="SAM" id="MobiDB-lite"/>
    </source>
</evidence>
<evidence type="ECO:0000313" key="2">
    <source>
        <dbReference type="EMBL" id="KAL1597022.1"/>
    </source>
</evidence>
<organism evidence="2 3">
    <name type="scientific">Paraconiothyrium brasiliense</name>
    <dbReference type="NCBI Taxonomy" id="300254"/>
    <lineage>
        <taxon>Eukaryota</taxon>
        <taxon>Fungi</taxon>
        <taxon>Dikarya</taxon>
        <taxon>Ascomycota</taxon>
        <taxon>Pezizomycotina</taxon>
        <taxon>Dothideomycetes</taxon>
        <taxon>Pleosporomycetidae</taxon>
        <taxon>Pleosporales</taxon>
        <taxon>Massarineae</taxon>
        <taxon>Didymosphaeriaceae</taxon>
        <taxon>Paraconiothyrium</taxon>
    </lineage>
</organism>
<keyword evidence="3" id="KW-1185">Reference proteome</keyword>
<comment type="caution">
    <text evidence="2">The sequence shown here is derived from an EMBL/GenBank/DDBJ whole genome shotgun (WGS) entry which is preliminary data.</text>
</comment>
<proteinExistence type="predicted"/>
<protein>
    <submittedName>
        <fullName evidence="2">Uncharacterized protein</fullName>
    </submittedName>
</protein>
<accession>A0ABR3QY02</accession>
<name>A0ABR3QY02_9PLEO</name>
<dbReference type="EMBL" id="JAKJXO020000013">
    <property type="protein sequence ID" value="KAL1597022.1"/>
    <property type="molecule type" value="Genomic_DNA"/>
</dbReference>
<feature type="region of interest" description="Disordered" evidence="1">
    <location>
        <begin position="12"/>
        <end position="32"/>
    </location>
</feature>
<gene>
    <name evidence="2" type="ORF">SLS60_008604</name>
</gene>
<sequence length="151" mass="17207">MSDPGAIMARHAFTPAESTHAHPSTPPMPRTPERYNSMTERLWSMYGKGLYADGLQLRGLPGEDRSTAAEVYCPDVRRSGFNNNLSINHLDVVSCWKGLNLQQAEEVLTWERIFRKALEELIVGASAPRRSMECHRFLSYCNSQSLFKFNW</sequence>